<dbReference type="GO" id="GO:0015297">
    <property type="term" value="F:antiporter activity"/>
    <property type="evidence" value="ECO:0007669"/>
    <property type="project" value="InterPro"/>
</dbReference>
<sequence>MIADAEHSVHPGNAMIRTNDEYPITETSALLSHADPELAHERRTTDGCVKGPDATSKSVDDAFTQTTWQQESRVLAGYSVPMILTFLLQQSLTVSSVFAVGHIGTTELASVSLATMTANITGYSIFHGLATSLDTLCAQAFGSGRKDLVGLYTQRMVYFLWLTTIPVGVIWLFLAEPVLIGIVPDRTVAHLAATYLRIVFLGAPGYAAFEAIKRFVQAQGLFSAPLYVLIVCAPVNALLNYIMVWRLQWGFVGAPIAVASTHVLLPIVLVLYIRFSRTNAAEDGDAPCWTGFTSKAFRNWGAMIRLSIPGLLMTEAEVLAFEILTFAASRLGTTILATQSVLATLVLIEFQVPFALSIATSTRIGTHIGAARLKAARMGLKVTLFAAALVGSINMTLFIGLRSVIPSLFSSDPEVINNVANIIPLFAAFQMFDSLATTCNGILRGLGRQEMGGYVQMFCYYVVALPVSFGLGFGLDWKLWGLWTGVALGLALVAAIELAYIFHTDWKRSIEDARVRNLESD</sequence>
<evidence type="ECO:0008006" key="11">
    <source>
        <dbReference type="Google" id="ProtNLM"/>
    </source>
</evidence>
<keyword evidence="7 8" id="KW-0472">Membrane</keyword>
<dbReference type="InterPro" id="IPR002528">
    <property type="entry name" value="MATE_fam"/>
</dbReference>
<feature type="transmembrane region" description="Helical" evidence="8">
    <location>
        <begin position="187"/>
        <end position="209"/>
    </location>
</feature>
<evidence type="ECO:0000256" key="4">
    <source>
        <dbReference type="ARBA" id="ARBA00022475"/>
    </source>
</evidence>
<gene>
    <name evidence="9" type="ORF">H2204_003666</name>
</gene>
<evidence type="ECO:0000313" key="10">
    <source>
        <dbReference type="Proteomes" id="UP001172681"/>
    </source>
</evidence>
<reference evidence="9" key="1">
    <citation type="submission" date="2022-10" db="EMBL/GenBank/DDBJ databases">
        <title>Culturing micro-colonial fungi from biological soil crusts in the Mojave desert and describing Neophaeococcomyces mojavensis, and introducing the new genera and species Taxawa tesnikishii.</title>
        <authorList>
            <person name="Kurbessoian T."/>
            <person name="Stajich J.E."/>
        </authorList>
    </citation>
    <scope>NUCLEOTIDE SEQUENCE</scope>
    <source>
        <strain evidence="9">TK_35</strain>
    </source>
</reference>
<dbReference type="PANTHER" id="PTHR11206">
    <property type="entry name" value="MULTIDRUG RESISTANCE PROTEIN"/>
    <property type="match status" value="1"/>
</dbReference>
<name>A0AA38Y8N8_9EURO</name>
<evidence type="ECO:0000256" key="8">
    <source>
        <dbReference type="SAM" id="Phobius"/>
    </source>
</evidence>
<evidence type="ECO:0000256" key="2">
    <source>
        <dbReference type="ARBA" id="ARBA00010199"/>
    </source>
</evidence>
<dbReference type="PIRSF" id="PIRSF006603">
    <property type="entry name" value="DinF"/>
    <property type="match status" value="1"/>
</dbReference>
<dbReference type="CDD" id="cd13132">
    <property type="entry name" value="MATE_eukaryotic"/>
    <property type="match status" value="1"/>
</dbReference>
<organism evidence="9 10">
    <name type="scientific">Knufia peltigerae</name>
    <dbReference type="NCBI Taxonomy" id="1002370"/>
    <lineage>
        <taxon>Eukaryota</taxon>
        <taxon>Fungi</taxon>
        <taxon>Dikarya</taxon>
        <taxon>Ascomycota</taxon>
        <taxon>Pezizomycotina</taxon>
        <taxon>Eurotiomycetes</taxon>
        <taxon>Chaetothyriomycetidae</taxon>
        <taxon>Chaetothyriales</taxon>
        <taxon>Trichomeriaceae</taxon>
        <taxon>Knufia</taxon>
    </lineage>
</organism>
<comment type="subcellular location">
    <subcellularLocation>
        <location evidence="1">Cell membrane</location>
        <topology evidence="1">Multi-pass membrane protein</topology>
    </subcellularLocation>
</comment>
<protein>
    <recommendedName>
        <fullName evidence="11">MATE efflux family protein</fullName>
    </recommendedName>
</protein>
<keyword evidence="10" id="KW-1185">Reference proteome</keyword>
<evidence type="ECO:0000313" key="9">
    <source>
        <dbReference type="EMBL" id="KAJ9639596.1"/>
    </source>
</evidence>
<feature type="transmembrane region" description="Helical" evidence="8">
    <location>
        <begin position="480"/>
        <end position="502"/>
    </location>
</feature>
<feature type="transmembrane region" description="Helical" evidence="8">
    <location>
        <begin position="221"/>
        <end position="243"/>
    </location>
</feature>
<accession>A0AA38Y8N8</accession>
<dbReference type="AlphaFoldDB" id="A0AA38Y8N8"/>
<keyword evidence="5 8" id="KW-0812">Transmembrane</keyword>
<dbReference type="InterPro" id="IPR048279">
    <property type="entry name" value="MdtK-like"/>
</dbReference>
<proteinExistence type="inferred from homology"/>
<dbReference type="Pfam" id="PF01554">
    <property type="entry name" value="MatE"/>
    <property type="match status" value="2"/>
</dbReference>
<dbReference type="EMBL" id="JAPDRN010000017">
    <property type="protein sequence ID" value="KAJ9639596.1"/>
    <property type="molecule type" value="Genomic_DNA"/>
</dbReference>
<evidence type="ECO:0000256" key="1">
    <source>
        <dbReference type="ARBA" id="ARBA00004651"/>
    </source>
</evidence>
<comment type="caution">
    <text evidence="9">The sequence shown here is derived from an EMBL/GenBank/DDBJ whole genome shotgun (WGS) entry which is preliminary data.</text>
</comment>
<feature type="transmembrane region" description="Helical" evidence="8">
    <location>
        <begin position="249"/>
        <end position="273"/>
    </location>
</feature>
<feature type="transmembrane region" description="Helical" evidence="8">
    <location>
        <begin position="382"/>
        <end position="401"/>
    </location>
</feature>
<dbReference type="InterPro" id="IPR045069">
    <property type="entry name" value="MATE_euk"/>
</dbReference>
<evidence type="ECO:0000256" key="6">
    <source>
        <dbReference type="ARBA" id="ARBA00022989"/>
    </source>
</evidence>
<keyword evidence="3" id="KW-0813">Transport</keyword>
<dbReference type="NCBIfam" id="TIGR00797">
    <property type="entry name" value="matE"/>
    <property type="match status" value="1"/>
</dbReference>
<evidence type="ECO:0000256" key="7">
    <source>
        <dbReference type="ARBA" id="ARBA00023136"/>
    </source>
</evidence>
<dbReference type="GO" id="GO:0005886">
    <property type="term" value="C:plasma membrane"/>
    <property type="evidence" value="ECO:0007669"/>
    <property type="project" value="UniProtKB-SubCell"/>
</dbReference>
<comment type="similarity">
    <text evidence="2">Belongs to the multi antimicrobial extrusion (MATE) (TC 2.A.66.1) family.</text>
</comment>
<feature type="transmembrane region" description="Helical" evidence="8">
    <location>
        <begin position="156"/>
        <end position="175"/>
    </location>
</feature>
<keyword evidence="4" id="KW-1003">Cell membrane</keyword>
<keyword evidence="6 8" id="KW-1133">Transmembrane helix</keyword>
<dbReference type="GO" id="GO:0042910">
    <property type="term" value="F:xenobiotic transmembrane transporter activity"/>
    <property type="evidence" value="ECO:0007669"/>
    <property type="project" value="InterPro"/>
</dbReference>
<evidence type="ECO:0000256" key="3">
    <source>
        <dbReference type="ARBA" id="ARBA00022448"/>
    </source>
</evidence>
<feature type="transmembrane region" description="Helical" evidence="8">
    <location>
        <begin position="421"/>
        <end position="443"/>
    </location>
</feature>
<dbReference type="Proteomes" id="UP001172681">
    <property type="component" value="Unassembled WGS sequence"/>
</dbReference>
<dbReference type="GO" id="GO:1990961">
    <property type="term" value="P:xenobiotic detoxification by transmembrane export across the plasma membrane"/>
    <property type="evidence" value="ECO:0007669"/>
    <property type="project" value="InterPro"/>
</dbReference>
<feature type="transmembrane region" description="Helical" evidence="8">
    <location>
        <begin position="455"/>
        <end position="474"/>
    </location>
</feature>
<evidence type="ECO:0000256" key="5">
    <source>
        <dbReference type="ARBA" id="ARBA00022692"/>
    </source>
</evidence>